<reference evidence="18 19" key="1">
    <citation type="submission" date="2024-03" db="EMBL/GenBank/DDBJ databases">
        <title>Complete genome sequence of the green alga Chloropicon roscoffensis RCC1871.</title>
        <authorList>
            <person name="Lemieux C."/>
            <person name="Pombert J.-F."/>
            <person name="Otis C."/>
            <person name="Turmel M."/>
        </authorList>
    </citation>
    <scope>NUCLEOTIDE SEQUENCE [LARGE SCALE GENOMIC DNA]</scope>
    <source>
        <strain evidence="18 19">RCC1871</strain>
    </source>
</reference>
<keyword evidence="19" id="KW-1185">Reference proteome</keyword>
<accession>A0AAX4PGW2</accession>
<organism evidence="18 19">
    <name type="scientific">Chloropicon roscoffensis</name>
    <dbReference type="NCBI Taxonomy" id="1461544"/>
    <lineage>
        <taxon>Eukaryota</taxon>
        <taxon>Viridiplantae</taxon>
        <taxon>Chlorophyta</taxon>
        <taxon>Chloropicophyceae</taxon>
        <taxon>Chloropicales</taxon>
        <taxon>Chloropicaceae</taxon>
        <taxon>Chloropicon</taxon>
    </lineage>
</organism>
<keyword evidence="4" id="KW-0132">Cell division</keyword>
<evidence type="ECO:0000256" key="4">
    <source>
        <dbReference type="ARBA" id="ARBA00022618"/>
    </source>
</evidence>
<comment type="catalytic activity">
    <reaction evidence="15">
        <text>phosphoenolpyruvate + UDP-N-acetyl-alpha-D-glucosamine = UDP-N-acetyl-3-O-(1-carboxyvinyl)-alpha-D-glucosamine + phosphate</text>
        <dbReference type="Rhea" id="RHEA:18681"/>
        <dbReference type="ChEBI" id="CHEBI:43474"/>
        <dbReference type="ChEBI" id="CHEBI:57705"/>
        <dbReference type="ChEBI" id="CHEBI:58702"/>
        <dbReference type="ChEBI" id="CHEBI:68483"/>
        <dbReference type="EC" id="2.5.1.7"/>
    </reaction>
</comment>
<dbReference type="AlphaFoldDB" id="A0AAX4PGW2"/>
<keyword evidence="3" id="KW-0963">Cytoplasm</keyword>
<dbReference type="InterPro" id="IPR001986">
    <property type="entry name" value="Enolpyruvate_Tfrase_dom"/>
</dbReference>
<evidence type="ECO:0000256" key="10">
    <source>
        <dbReference type="ARBA" id="ARBA00038367"/>
    </source>
</evidence>
<dbReference type="Gene3D" id="3.65.10.10">
    <property type="entry name" value="Enolpyruvate transferase domain"/>
    <property type="match status" value="2"/>
</dbReference>
<comment type="subcellular location">
    <subcellularLocation>
        <location evidence="1">Cytoplasm</location>
    </subcellularLocation>
</comment>
<evidence type="ECO:0000256" key="15">
    <source>
        <dbReference type="ARBA" id="ARBA00047527"/>
    </source>
</evidence>
<comment type="similarity">
    <text evidence="10">Belongs to the EPSP synthase family. MurA subfamily.</text>
</comment>
<dbReference type="EC" id="2.5.1.7" evidence="11"/>
<dbReference type="InterPro" id="IPR013792">
    <property type="entry name" value="RNA3'P_cycl/enolpyr_Trfase_a/b"/>
</dbReference>
<dbReference type="GO" id="GO:0019277">
    <property type="term" value="P:UDP-N-acetylgalactosamine biosynthetic process"/>
    <property type="evidence" value="ECO:0007669"/>
    <property type="project" value="InterPro"/>
</dbReference>
<dbReference type="PANTHER" id="PTHR43783:SF1">
    <property type="entry name" value="UDP-N-ACETYLGLUCOSAMINE 1-CARBOXYVINYLTRANSFERASE"/>
    <property type="match status" value="1"/>
</dbReference>
<name>A0AAX4PGW2_9CHLO</name>
<dbReference type="NCBIfam" id="TIGR01072">
    <property type="entry name" value="murA"/>
    <property type="match status" value="1"/>
</dbReference>
<evidence type="ECO:0000256" key="16">
    <source>
        <dbReference type="SAM" id="MobiDB-lite"/>
    </source>
</evidence>
<dbReference type="Pfam" id="PF00275">
    <property type="entry name" value="EPSP_synthase"/>
    <property type="match status" value="1"/>
</dbReference>
<evidence type="ECO:0000313" key="19">
    <source>
        <dbReference type="Proteomes" id="UP001472866"/>
    </source>
</evidence>
<dbReference type="InterPro" id="IPR050068">
    <property type="entry name" value="MurA_subfamily"/>
</dbReference>
<evidence type="ECO:0000256" key="14">
    <source>
        <dbReference type="ARBA" id="ARBA00042842"/>
    </source>
</evidence>
<evidence type="ECO:0000256" key="6">
    <source>
        <dbReference type="ARBA" id="ARBA00022960"/>
    </source>
</evidence>
<dbReference type="GO" id="GO:0008360">
    <property type="term" value="P:regulation of cell shape"/>
    <property type="evidence" value="ECO:0007669"/>
    <property type="project" value="UniProtKB-KW"/>
</dbReference>
<dbReference type="NCBIfam" id="NF006873">
    <property type="entry name" value="PRK09369.1"/>
    <property type="match status" value="1"/>
</dbReference>
<feature type="domain" description="Enolpyruvate transferase" evidence="17">
    <location>
        <begin position="106"/>
        <end position="535"/>
    </location>
</feature>
<evidence type="ECO:0000256" key="11">
    <source>
        <dbReference type="ARBA" id="ARBA00039108"/>
    </source>
</evidence>
<dbReference type="GO" id="GO:0051301">
    <property type="term" value="P:cell division"/>
    <property type="evidence" value="ECO:0007669"/>
    <property type="project" value="UniProtKB-KW"/>
</dbReference>
<dbReference type="EMBL" id="CP151511">
    <property type="protein sequence ID" value="WZN65250.1"/>
    <property type="molecule type" value="Genomic_DNA"/>
</dbReference>
<evidence type="ECO:0000313" key="18">
    <source>
        <dbReference type="EMBL" id="WZN65250.1"/>
    </source>
</evidence>
<dbReference type="CDD" id="cd01555">
    <property type="entry name" value="UdpNAET"/>
    <property type="match status" value="1"/>
</dbReference>
<dbReference type="SUPFAM" id="SSF55205">
    <property type="entry name" value="EPT/RTPC-like"/>
    <property type="match status" value="1"/>
</dbReference>
<evidence type="ECO:0000256" key="7">
    <source>
        <dbReference type="ARBA" id="ARBA00022984"/>
    </source>
</evidence>
<evidence type="ECO:0000256" key="5">
    <source>
        <dbReference type="ARBA" id="ARBA00022679"/>
    </source>
</evidence>
<keyword evidence="6" id="KW-0133">Cell shape</keyword>
<feature type="region of interest" description="Disordered" evidence="16">
    <location>
        <begin position="55"/>
        <end position="81"/>
    </location>
</feature>
<evidence type="ECO:0000256" key="8">
    <source>
        <dbReference type="ARBA" id="ARBA00023306"/>
    </source>
</evidence>
<keyword evidence="8" id="KW-0131">Cell cycle</keyword>
<keyword evidence="5" id="KW-0808">Transferase</keyword>
<evidence type="ECO:0000256" key="1">
    <source>
        <dbReference type="ARBA" id="ARBA00004496"/>
    </source>
</evidence>
<evidence type="ECO:0000256" key="3">
    <source>
        <dbReference type="ARBA" id="ARBA00022490"/>
    </source>
</evidence>
<protein>
    <recommendedName>
        <fullName evidence="12">UDP-N-acetylglucosamine 1-carboxyvinyltransferase</fullName>
        <ecNumber evidence="11">2.5.1.7</ecNumber>
    </recommendedName>
    <alternativeName>
        <fullName evidence="13">Enoylpyruvate transferase</fullName>
    </alternativeName>
    <alternativeName>
        <fullName evidence="14">UDP-N-acetylglucosamine enolpyruvyl transferase</fullName>
    </alternativeName>
</protein>
<dbReference type="Proteomes" id="UP001472866">
    <property type="component" value="Chromosome 11"/>
</dbReference>
<dbReference type="GO" id="GO:0005737">
    <property type="term" value="C:cytoplasm"/>
    <property type="evidence" value="ECO:0007669"/>
    <property type="project" value="UniProtKB-SubCell"/>
</dbReference>
<keyword evidence="7" id="KW-0573">Peptidoglycan synthesis</keyword>
<keyword evidence="9" id="KW-0961">Cell wall biogenesis/degradation</keyword>
<evidence type="ECO:0000259" key="17">
    <source>
        <dbReference type="Pfam" id="PF00275"/>
    </source>
</evidence>
<comment type="pathway">
    <text evidence="2">Cell wall biogenesis; peptidoglycan biosynthesis.</text>
</comment>
<dbReference type="InterPro" id="IPR036968">
    <property type="entry name" value="Enolpyruvate_Tfrase_sf"/>
</dbReference>
<evidence type="ECO:0000256" key="2">
    <source>
        <dbReference type="ARBA" id="ARBA00004752"/>
    </source>
</evidence>
<evidence type="ECO:0000256" key="9">
    <source>
        <dbReference type="ARBA" id="ARBA00023316"/>
    </source>
</evidence>
<dbReference type="PANTHER" id="PTHR43783">
    <property type="entry name" value="UDP-N-ACETYLGLUCOSAMINE 1-CARBOXYVINYLTRANSFERASE"/>
    <property type="match status" value="1"/>
</dbReference>
<dbReference type="GO" id="GO:0008760">
    <property type="term" value="F:UDP-N-acetylglucosamine 1-carboxyvinyltransferase activity"/>
    <property type="evidence" value="ECO:0007669"/>
    <property type="project" value="UniProtKB-EC"/>
</dbReference>
<gene>
    <name evidence="18" type="ORF">HKI87_11g68070</name>
</gene>
<dbReference type="GO" id="GO:0071555">
    <property type="term" value="P:cell wall organization"/>
    <property type="evidence" value="ECO:0007669"/>
    <property type="project" value="UniProtKB-KW"/>
</dbReference>
<evidence type="ECO:0000256" key="13">
    <source>
        <dbReference type="ARBA" id="ARBA00042443"/>
    </source>
</evidence>
<proteinExistence type="inferred from homology"/>
<dbReference type="InterPro" id="IPR005750">
    <property type="entry name" value="UDP_GlcNAc_COvinyl_MurA"/>
</dbReference>
<evidence type="ECO:0000256" key="12">
    <source>
        <dbReference type="ARBA" id="ARBA00039754"/>
    </source>
</evidence>
<sequence length="548" mass="55682">MKASDRVGVRVGRVVFGPGMAGRYPCERGALGGCGTSSRPAVVVSRARGQWARARVATGDDRRTRSGGESGRNPPDLIVNHGSERRGRQLATEGLSGRGSGDAMVVRGGNRLNGLVEVSGSKNAVLALLAATLLADSGKVNLKNVPTGLTDVGNMVRVLESLGATASQPSPGTLELDCSRLSTSEPDPVFVGALRASFLVAAPLLGRLGEATVSLPGGCKIGTRPVDLHLFGLRRLGATVEVGGGSVRLGMAGGALRGADVHFDYPSVGATETVLMAAAVAAGTTTITNAAREPEVEDLGRFLSSLVPGCSISGLGTGTIVVEGSGGQGTRSGGIAHYVIPDRIEAGTFLACGAIAGSDGLVVSGVRLAHVQAIADVLQEMGCEIHSRRSAQEGSGDFGDSSLCDLVVASPGPGALRSVPSIETSPYPGFPTDMQPLLCSVLATSRGKCVVTETVFESRMSACRELRRLGASIEIASGGSSATIRGKGLVGAEVKTTDLRQGVALVVAGLAASGETVVRDLSHVDRGYVGLEAKLAGIGADVTRVAME</sequence>